<dbReference type="Proteomes" id="UP001356427">
    <property type="component" value="Unassembled WGS sequence"/>
</dbReference>
<dbReference type="EMBL" id="JAGTTL010000010">
    <property type="protein sequence ID" value="KAK6317638.1"/>
    <property type="molecule type" value="Genomic_DNA"/>
</dbReference>
<evidence type="ECO:0000313" key="3">
    <source>
        <dbReference type="Proteomes" id="UP001356427"/>
    </source>
</evidence>
<proteinExistence type="predicted"/>
<dbReference type="AlphaFoldDB" id="A0AAN8LS40"/>
<organism evidence="2 3">
    <name type="scientific">Coregonus suidteri</name>
    <dbReference type="NCBI Taxonomy" id="861788"/>
    <lineage>
        <taxon>Eukaryota</taxon>
        <taxon>Metazoa</taxon>
        <taxon>Chordata</taxon>
        <taxon>Craniata</taxon>
        <taxon>Vertebrata</taxon>
        <taxon>Euteleostomi</taxon>
        <taxon>Actinopterygii</taxon>
        <taxon>Neopterygii</taxon>
        <taxon>Teleostei</taxon>
        <taxon>Protacanthopterygii</taxon>
        <taxon>Salmoniformes</taxon>
        <taxon>Salmonidae</taxon>
        <taxon>Coregoninae</taxon>
        <taxon>Coregonus</taxon>
    </lineage>
</organism>
<gene>
    <name evidence="2" type="ORF">J4Q44_G00130380</name>
</gene>
<comment type="caution">
    <text evidence="2">The sequence shown here is derived from an EMBL/GenBank/DDBJ whole genome shotgun (WGS) entry which is preliminary data.</text>
</comment>
<reference evidence="2 3" key="1">
    <citation type="submission" date="2021-04" db="EMBL/GenBank/DDBJ databases">
        <authorList>
            <person name="De Guttry C."/>
            <person name="Zahm M."/>
            <person name="Klopp C."/>
            <person name="Cabau C."/>
            <person name="Louis A."/>
            <person name="Berthelot C."/>
            <person name="Parey E."/>
            <person name="Roest Crollius H."/>
            <person name="Montfort J."/>
            <person name="Robinson-Rechavi M."/>
            <person name="Bucao C."/>
            <person name="Bouchez O."/>
            <person name="Gislard M."/>
            <person name="Lluch J."/>
            <person name="Milhes M."/>
            <person name="Lampietro C."/>
            <person name="Lopez Roques C."/>
            <person name="Donnadieu C."/>
            <person name="Braasch I."/>
            <person name="Desvignes T."/>
            <person name="Postlethwait J."/>
            <person name="Bobe J."/>
            <person name="Wedekind C."/>
            <person name="Guiguen Y."/>
        </authorList>
    </citation>
    <scope>NUCLEOTIDE SEQUENCE [LARGE SCALE GENOMIC DNA]</scope>
    <source>
        <strain evidence="2">Cs_M1</strain>
        <tissue evidence="2">Blood</tissue>
    </source>
</reference>
<evidence type="ECO:0000313" key="2">
    <source>
        <dbReference type="EMBL" id="KAK6317638.1"/>
    </source>
</evidence>
<sequence length="179" mass="19020">MLLKLLCPVAELDCRTVGGVCYSGIGGVSRASAGLKQSCVGPVLFLDSGWSVLLWDWGGQPGFCGPEQSCVGPWVECATLGLGGDEGCVCYGPEQSSAGRQMPKLSNKKLCADAECSQELWSSVRVTIGFLVTSLTRPFSPDCSMKRESLDSSMQTDQGPPACRQTRDRIHKAAQRAPG</sequence>
<name>A0AAN8LS40_9TELE</name>
<evidence type="ECO:0000256" key="1">
    <source>
        <dbReference type="SAM" id="MobiDB-lite"/>
    </source>
</evidence>
<keyword evidence="3" id="KW-1185">Reference proteome</keyword>
<feature type="compositionally biased region" description="Basic residues" evidence="1">
    <location>
        <begin position="169"/>
        <end position="179"/>
    </location>
</feature>
<accession>A0AAN8LS40</accession>
<protein>
    <submittedName>
        <fullName evidence="2">Uncharacterized protein</fullName>
    </submittedName>
</protein>
<feature type="region of interest" description="Disordered" evidence="1">
    <location>
        <begin position="146"/>
        <end position="179"/>
    </location>
</feature>